<dbReference type="Pfam" id="PF08845">
    <property type="entry name" value="SymE_toxin"/>
    <property type="match status" value="1"/>
</dbReference>
<gene>
    <name evidence="2" type="ORF">SAMN04488069_107124</name>
</gene>
<dbReference type="InterPro" id="IPR014944">
    <property type="entry name" value="Toxin_SymE-like"/>
</dbReference>
<organism evidence="2 3">
    <name type="scientific">Hymenobacter psychrophilus</name>
    <dbReference type="NCBI Taxonomy" id="651662"/>
    <lineage>
        <taxon>Bacteria</taxon>
        <taxon>Pseudomonadati</taxon>
        <taxon>Bacteroidota</taxon>
        <taxon>Cytophagia</taxon>
        <taxon>Cytophagales</taxon>
        <taxon>Hymenobacteraceae</taxon>
        <taxon>Hymenobacter</taxon>
    </lineage>
</organism>
<dbReference type="OrthoDB" id="965989at2"/>
<sequence>MQRHIKIEHRHRRRVYGYAATAKLLLSGRWLEAAGFAPGAVAQVEVQAGRLIITPALPVQ</sequence>
<dbReference type="STRING" id="651662.SAMN04488069_107124"/>
<evidence type="ECO:0000313" key="2">
    <source>
        <dbReference type="EMBL" id="SDY30208.1"/>
    </source>
</evidence>
<keyword evidence="3" id="KW-1185">Reference proteome</keyword>
<dbReference type="GO" id="GO:0016788">
    <property type="term" value="F:hydrolase activity, acting on ester bonds"/>
    <property type="evidence" value="ECO:0007669"/>
    <property type="project" value="InterPro"/>
</dbReference>
<dbReference type="GO" id="GO:0005737">
    <property type="term" value="C:cytoplasm"/>
    <property type="evidence" value="ECO:0007669"/>
    <property type="project" value="InterPro"/>
</dbReference>
<protein>
    <submittedName>
        <fullName evidence="2">Toxin SymE, type I toxin-antitoxin system</fullName>
    </submittedName>
</protein>
<evidence type="ECO:0000313" key="3">
    <source>
        <dbReference type="Proteomes" id="UP000199249"/>
    </source>
</evidence>
<dbReference type="AlphaFoldDB" id="A0A1H3ISU7"/>
<dbReference type="GO" id="GO:0016070">
    <property type="term" value="P:RNA metabolic process"/>
    <property type="evidence" value="ECO:0007669"/>
    <property type="project" value="InterPro"/>
</dbReference>
<accession>A0A1H3ISU7</accession>
<dbReference type="EMBL" id="FNOV01000007">
    <property type="protein sequence ID" value="SDY30208.1"/>
    <property type="molecule type" value="Genomic_DNA"/>
</dbReference>
<dbReference type="RefSeq" id="WP_092740321.1">
    <property type="nucleotide sequence ID" value="NZ_FNOV01000007.1"/>
</dbReference>
<evidence type="ECO:0000259" key="1">
    <source>
        <dbReference type="Pfam" id="PF08845"/>
    </source>
</evidence>
<feature type="domain" description="Toxin SymE-like" evidence="1">
    <location>
        <begin position="5"/>
        <end position="55"/>
    </location>
</feature>
<name>A0A1H3ISU7_9BACT</name>
<proteinExistence type="predicted"/>
<dbReference type="Proteomes" id="UP000199249">
    <property type="component" value="Unassembled WGS sequence"/>
</dbReference>
<reference evidence="3" key="1">
    <citation type="submission" date="2016-10" db="EMBL/GenBank/DDBJ databases">
        <authorList>
            <person name="Varghese N."/>
            <person name="Submissions S."/>
        </authorList>
    </citation>
    <scope>NUCLEOTIDE SEQUENCE [LARGE SCALE GENOMIC DNA]</scope>
    <source>
        <strain evidence="3">CGMCC 1.8975</strain>
    </source>
</reference>
<dbReference type="GO" id="GO:0003723">
    <property type="term" value="F:RNA binding"/>
    <property type="evidence" value="ECO:0007669"/>
    <property type="project" value="InterPro"/>
</dbReference>